<feature type="region of interest" description="Disordered" evidence="1">
    <location>
        <begin position="169"/>
        <end position="205"/>
    </location>
</feature>
<dbReference type="Proteomes" id="UP000800200">
    <property type="component" value="Unassembled WGS sequence"/>
</dbReference>
<protein>
    <submittedName>
        <fullName evidence="2">Uncharacterized protein</fullName>
    </submittedName>
</protein>
<gene>
    <name evidence="2" type="ORF">K469DRAFT_695459</name>
</gene>
<accession>A0A6A6DGN3</accession>
<organism evidence="2 3">
    <name type="scientific">Zopfia rhizophila CBS 207.26</name>
    <dbReference type="NCBI Taxonomy" id="1314779"/>
    <lineage>
        <taxon>Eukaryota</taxon>
        <taxon>Fungi</taxon>
        <taxon>Dikarya</taxon>
        <taxon>Ascomycota</taxon>
        <taxon>Pezizomycotina</taxon>
        <taxon>Dothideomycetes</taxon>
        <taxon>Dothideomycetes incertae sedis</taxon>
        <taxon>Zopfiaceae</taxon>
        <taxon>Zopfia</taxon>
    </lineage>
</organism>
<dbReference type="EMBL" id="ML994674">
    <property type="protein sequence ID" value="KAF2178674.1"/>
    <property type="molecule type" value="Genomic_DNA"/>
</dbReference>
<reference evidence="2" key="1">
    <citation type="journal article" date="2020" name="Stud. Mycol.">
        <title>101 Dothideomycetes genomes: a test case for predicting lifestyles and emergence of pathogens.</title>
        <authorList>
            <person name="Haridas S."/>
            <person name="Albert R."/>
            <person name="Binder M."/>
            <person name="Bloem J."/>
            <person name="Labutti K."/>
            <person name="Salamov A."/>
            <person name="Andreopoulos B."/>
            <person name="Baker S."/>
            <person name="Barry K."/>
            <person name="Bills G."/>
            <person name="Bluhm B."/>
            <person name="Cannon C."/>
            <person name="Castanera R."/>
            <person name="Culley D."/>
            <person name="Daum C."/>
            <person name="Ezra D."/>
            <person name="Gonzalez J."/>
            <person name="Henrissat B."/>
            <person name="Kuo A."/>
            <person name="Liang C."/>
            <person name="Lipzen A."/>
            <person name="Lutzoni F."/>
            <person name="Magnuson J."/>
            <person name="Mondo S."/>
            <person name="Nolan M."/>
            <person name="Ohm R."/>
            <person name="Pangilinan J."/>
            <person name="Park H.-J."/>
            <person name="Ramirez L."/>
            <person name="Alfaro M."/>
            <person name="Sun H."/>
            <person name="Tritt A."/>
            <person name="Yoshinaga Y."/>
            <person name="Zwiers L.-H."/>
            <person name="Turgeon B."/>
            <person name="Goodwin S."/>
            <person name="Spatafora J."/>
            <person name="Crous P."/>
            <person name="Grigoriev I."/>
        </authorList>
    </citation>
    <scope>NUCLEOTIDE SEQUENCE</scope>
    <source>
        <strain evidence="2">CBS 207.26</strain>
    </source>
</reference>
<evidence type="ECO:0000256" key="1">
    <source>
        <dbReference type="SAM" id="MobiDB-lite"/>
    </source>
</evidence>
<dbReference type="AlphaFoldDB" id="A0A6A6DGN3"/>
<name>A0A6A6DGN3_9PEZI</name>
<evidence type="ECO:0000313" key="3">
    <source>
        <dbReference type="Proteomes" id="UP000800200"/>
    </source>
</evidence>
<keyword evidence="3" id="KW-1185">Reference proteome</keyword>
<sequence length="369" mass="40684">MITLFCNKDFVGTCVKISATIVGWQSRACWAHIDIFNLLGIDPYTTDLTWEIVDARPRQIVKKLRPNGPAIIPPDGVSITLINAFRSKLFNILYPSVQHGEELHVGDATPDSQKELAEALDKINGAKLDGYPFKHNNISGGNRLAGSSAALLAQGSSAAAQAAGSSSVMSAYVQDEPEGTKDDPIPLDEDGTRDGPIDLSGDSAPAPASIDNSQALVLIPMHQQDKFMQLTKLEATPMHFRYVITPSRLRAMAKRYTNNKAAIVVGVVRRPDWNAAQTFPEYICIASLKGGSSLCIRVKRYSIEGKELPKWPGGGSVYLSLKEIKEYGYLFRPFCTDFNKERLRRYLTVMEEQDKTPNVRDKAVVLRGR</sequence>
<evidence type="ECO:0000313" key="2">
    <source>
        <dbReference type="EMBL" id="KAF2178674.1"/>
    </source>
</evidence>
<feature type="compositionally biased region" description="Basic and acidic residues" evidence="1">
    <location>
        <begin position="178"/>
        <end position="196"/>
    </location>
</feature>
<proteinExistence type="predicted"/>
<dbReference type="OrthoDB" id="3742092at2759"/>